<dbReference type="SUPFAM" id="SSF51735">
    <property type="entry name" value="NAD(P)-binding Rossmann-fold domains"/>
    <property type="match status" value="1"/>
</dbReference>
<keyword evidence="2" id="KW-0560">Oxidoreductase</keyword>
<dbReference type="PANTHER" id="PTHR24321">
    <property type="entry name" value="DEHYDROGENASES, SHORT CHAIN"/>
    <property type="match status" value="1"/>
</dbReference>
<dbReference type="PROSITE" id="PS00061">
    <property type="entry name" value="ADH_SHORT"/>
    <property type="match status" value="1"/>
</dbReference>
<dbReference type="InterPro" id="IPR036291">
    <property type="entry name" value="NAD(P)-bd_dom_sf"/>
</dbReference>
<keyword evidence="6" id="KW-1185">Reference proteome</keyword>
<dbReference type="GO" id="GO:0016491">
    <property type="term" value="F:oxidoreductase activity"/>
    <property type="evidence" value="ECO:0007669"/>
    <property type="project" value="UniProtKB-KW"/>
</dbReference>
<dbReference type="RefSeq" id="WP_160860231.1">
    <property type="nucleotide sequence ID" value="NZ_WUMK01000005.1"/>
</dbReference>
<feature type="domain" description="Ketoreductase" evidence="4">
    <location>
        <begin position="8"/>
        <end position="176"/>
    </location>
</feature>
<evidence type="ECO:0000259" key="4">
    <source>
        <dbReference type="SMART" id="SM00822"/>
    </source>
</evidence>
<dbReference type="InterPro" id="IPR057326">
    <property type="entry name" value="KR_dom"/>
</dbReference>
<reference evidence="5 6" key="1">
    <citation type="submission" date="2019-12" db="EMBL/GenBank/DDBJ databases">
        <title>Shinella kummerowiae sp. nov., a symbiotic bacterium isolated from root nodules of the herbal legume Kummerowia stipulacea.</title>
        <authorList>
            <person name="Gao J."/>
        </authorList>
    </citation>
    <scope>NUCLEOTIDE SEQUENCE [LARGE SCALE GENOMIC DNA]</scope>
    <source>
        <strain evidence="5 6">CCBAU 25048</strain>
    </source>
</reference>
<keyword evidence="3" id="KW-0520">NAD</keyword>
<dbReference type="FunFam" id="3.40.50.720:FF:000084">
    <property type="entry name" value="Short-chain dehydrogenase reductase"/>
    <property type="match status" value="1"/>
</dbReference>
<evidence type="ECO:0000256" key="1">
    <source>
        <dbReference type="ARBA" id="ARBA00006484"/>
    </source>
</evidence>
<organism evidence="5 6">
    <name type="scientific">Shinella kummerowiae</name>
    <dbReference type="NCBI Taxonomy" id="417745"/>
    <lineage>
        <taxon>Bacteria</taxon>
        <taxon>Pseudomonadati</taxon>
        <taxon>Pseudomonadota</taxon>
        <taxon>Alphaproteobacteria</taxon>
        <taxon>Hyphomicrobiales</taxon>
        <taxon>Rhizobiaceae</taxon>
        <taxon>Shinella</taxon>
    </lineage>
</organism>
<dbReference type="AlphaFoldDB" id="A0A6N8SDM9"/>
<comment type="caution">
    <text evidence="5">The sequence shown here is derived from an EMBL/GenBank/DDBJ whole genome shotgun (WGS) entry which is preliminary data.</text>
</comment>
<dbReference type="InterPro" id="IPR002347">
    <property type="entry name" value="SDR_fam"/>
</dbReference>
<evidence type="ECO:0000256" key="3">
    <source>
        <dbReference type="ARBA" id="ARBA00023027"/>
    </source>
</evidence>
<evidence type="ECO:0000313" key="6">
    <source>
        <dbReference type="Proteomes" id="UP000435802"/>
    </source>
</evidence>
<dbReference type="PANTHER" id="PTHR24321:SF8">
    <property type="entry name" value="ESTRADIOL 17-BETA-DEHYDROGENASE 8-RELATED"/>
    <property type="match status" value="1"/>
</dbReference>
<dbReference type="EMBL" id="WUMK01000005">
    <property type="protein sequence ID" value="MXN46713.1"/>
    <property type="molecule type" value="Genomic_DNA"/>
</dbReference>
<gene>
    <name evidence="5" type="ORF">GR138_16070</name>
</gene>
<dbReference type="PROSITE" id="PS51318">
    <property type="entry name" value="TAT"/>
    <property type="match status" value="1"/>
</dbReference>
<protein>
    <submittedName>
        <fullName evidence="5">SDR family oxidoreductase</fullName>
    </submittedName>
</protein>
<dbReference type="PRINTS" id="PR00081">
    <property type="entry name" value="GDHRDH"/>
</dbReference>
<evidence type="ECO:0000313" key="5">
    <source>
        <dbReference type="EMBL" id="MXN46713.1"/>
    </source>
</evidence>
<sequence>MTDQATRRVALIAGGAGGMGAAIAARLAAGGYAVAIADLESERLSATAERLAAEGGDALAVPLDMRKVASCASAVEAVIGWRGRLDVVVNSAGVWREGYSVAMTEADWDIVMDVNLKGAFFLIQAAIPHLGAGASIVNIASDAGLVGNNGAAIYCASKGGLVLLTKALALELAPRQIRVNAVCPGDVATPMIEFQADRYGEGDPNGYKAKLLSNYPQKAAARFIKPEEIARMVAFLCEPDAAPITGAALSVDFGVTAGY</sequence>
<comment type="similarity">
    <text evidence="1">Belongs to the short-chain dehydrogenases/reductases (SDR) family.</text>
</comment>
<accession>A0A6N8SDM9</accession>
<dbReference type="Proteomes" id="UP000435802">
    <property type="component" value="Unassembled WGS sequence"/>
</dbReference>
<dbReference type="InterPro" id="IPR006311">
    <property type="entry name" value="TAT_signal"/>
</dbReference>
<dbReference type="Gene3D" id="3.40.50.720">
    <property type="entry name" value="NAD(P)-binding Rossmann-like Domain"/>
    <property type="match status" value="1"/>
</dbReference>
<dbReference type="Pfam" id="PF13561">
    <property type="entry name" value="adh_short_C2"/>
    <property type="match status" value="1"/>
</dbReference>
<dbReference type="InterPro" id="IPR020904">
    <property type="entry name" value="Sc_DH/Rdtase_CS"/>
</dbReference>
<name>A0A6N8SDM9_9HYPH</name>
<evidence type="ECO:0000256" key="2">
    <source>
        <dbReference type="ARBA" id="ARBA00023002"/>
    </source>
</evidence>
<dbReference type="SMART" id="SM00822">
    <property type="entry name" value="PKS_KR"/>
    <property type="match status" value="1"/>
</dbReference>
<proteinExistence type="inferred from homology"/>
<dbReference type="OrthoDB" id="9797020at2"/>
<dbReference type="PRINTS" id="PR00080">
    <property type="entry name" value="SDRFAMILY"/>
</dbReference>